<dbReference type="GO" id="GO:0070063">
    <property type="term" value="F:RNA polymerase binding"/>
    <property type="evidence" value="ECO:0007669"/>
    <property type="project" value="InterPro"/>
</dbReference>
<feature type="domain" description="WW" evidence="3">
    <location>
        <begin position="14"/>
        <end position="47"/>
    </location>
</feature>
<dbReference type="VEuPathDB" id="FungiDB:TRICI_002423"/>
<keyword evidence="5" id="KW-1185">Reference proteome</keyword>
<evidence type="ECO:0000313" key="5">
    <source>
        <dbReference type="Proteomes" id="UP000761534"/>
    </source>
</evidence>
<dbReference type="InterPro" id="IPR045148">
    <property type="entry name" value="TCRG1-like"/>
</dbReference>
<dbReference type="Proteomes" id="UP000761534">
    <property type="component" value="Unassembled WGS sequence"/>
</dbReference>
<dbReference type="InterPro" id="IPR002713">
    <property type="entry name" value="FF_domain"/>
</dbReference>
<dbReference type="PANTHER" id="PTHR15377:SF3">
    <property type="entry name" value="WW DOMAIN-CONTAINING PROTEIN"/>
    <property type="match status" value="1"/>
</dbReference>
<feature type="region of interest" description="Disordered" evidence="2">
    <location>
        <begin position="72"/>
        <end position="175"/>
    </location>
</feature>
<feature type="region of interest" description="Disordered" evidence="2">
    <location>
        <begin position="278"/>
        <end position="308"/>
    </location>
</feature>
<dbReference type="GO" id="GO:0005634">
    <property type="term" value="C:nucleus"/>
    <property type="evidence" value="ECO:0007669"/>
    <property type="project" value="TreeGrafter"/>
</dbReference>
<dbReference type="GO" id="GO:0003712">
    <property type="term" value="F:transcription coregulator activity"/>
    <property type="evidence" value="ECO:0007669"/>
    <property type="project" value="TreeGrafter"/>
</dbReference>
<gene>
    <name evidence="4" type="ORF">TRICI_002423</name>
</gene>
<dbReference type="PROSITE" id="PS50020">
    <property type="entry name" value="WW_DOMAIN_2"/>
    <property type="match status" value="1"/>
</dbReference>
<dbReference type="OrthoDB" id="410044at2759"/>
<reference evidence="4" key="1">
    <citation type="journal article" date="2019" name="G3 (Bethesda)">
        <title>Genome Assemblies of Two Rare Opportunistic Yeast Pathogens: Diutina rugosa (syn. Candida rugosa) and Trichomonascus ciferrii (syn. Candida ciferrii).</title>
        <authorList>
            <person name="Mixao V."/>
            <person name="Saus E."/>
            <person name="Hansen A.P."/>
            <person name="Lass-Florl C."/>
            <person name="Gabaldon T."/>
        </authorList>
    </citation>
    <scope>NUCLEOTIDE SEQUENCE</scope>
    <source>
        <strain evidence="4">CBS 4856</strain>
    </source>
</reference>
<sequence length="308" mass="35947">MAKKATKDRPKLKIPLTGEWELVFCRSGRRFYHNSVERRSVWFPPTNEVQSVVDGIDKDTMLKLIAHARGLGAKKHKLQQQSQPEPEPEPETQPQSQEPPPERKIIIQEESEEEEDDNESSEEEPMADGDNSSSEGEPIDVDGLDESEDELSPEEKETQFHSLLDSVPDINPYAPWETVMNRVIEDDRYDVYDSGKQRQESYDRWAKNKIAEMKTQKPTQTNISPEQEFLEFVKSNFSSKLFYLEFKRKHRKQPAFKNALSDKERENLYRQFSSWMKKPAEQRSKAHKELLNSAKTNPQSDPRYFINP</sequence>
<keyword evidence="1" id="KW-0677">Repeat</keyword>
<dbReference type="EMBL" id="SWFS01000164">
    <property type="protein sequence ID" value="KAA8915433.1"/>
    <property type="molecule type" value="Genomic_DNA"/>
</dbReference>
<dbReference type="Pfam" id="PF01846">
    <property type="entry name" value="FF"/>
    <property type="match status" value="1"/>
</dbReference>
<organism evidence="4 5">
    <name type="scientific">Trichomonascus ciferrii</name>
    <dbReference type="NCBI Taxonomy" id="44093"/>
    <lineage>
        <taxon>Eukaryota</taxon>
        <taxon>Fungi</taxon>
        <taxon>Dikarya</taxon>
        <taxon>Ascomycota</taxon>
        <taxon>Saccharomycotina</taxon>
        <taxon>Dipodascomycetes</taxon>
        <taxon>Dipodascales</taxon>
        <taxon>Trichomonascaceae</taxon>
        <taxon>Trichomonascus</taxon>
        <taxon>Trichomonascus ciferrii complex</taxon>
    </lineage>
</organism>
<dbReference type="SUPFAM" id="SSF51045">
    <property type="entry name" value="WW domain"/>
    <property type="match status" value="1"/>
</dbReference>
<dbReference type="Gene3D" id="1.10.10.440">
    <property type="entry name" value="FF domain"/>
    <property type="match status" value="1"/>
</dbReference>
<dbReference type="SUPFAM" id="SSF81698">
    <property type="entry name" value="FF domain"/>
    <property type="match status" value="1"/>
</dbReference>
<feature type="compositionally biased region" description="Basic and acidic residues" evidence="2">
    <location>
        <begin position="278"/>
        <end position="290"/>
    </location>
</feature>
<dbReference type="InterPro" id="IPR036020">
    <property type="entry name" value="WW_dom_sf"/>
</dbReference>
<evidence type="ECO:0000259" key="3">
    <source>
        <dbReference type="PROSITE" id="PS50020"/>
    </source>
</evidence>
<accession>A0A642VBP1</accession>
<comment type="caution">
    <text evidence="4">The sequence shown here is derived from an EMBL/GenBank/DDBJ whole genome shotgun (WGS) entry which is preliminary data.</text>
</comment>
<dbReference type="Gene3D" id="2.20.70.10">
    <property type="match status" value="1"/>
</dbReference>
<dbReference type="InterPro" id="IPR001202">
    <property type="entry name" value="WW_dom"/>
</dbReference>
<dbReference type="PANTHER" id="PTHR15377">
    <property type="entry name" value="TRANSCRIPTION ELONGATION REGULATOR 1"/>
    <property type="match status" value="1"/>
</dbReference>
<dbReference type="InterPro" id="IPR036517">
    <property type="entry name" value="FF_domain_sf"/>
</dbReference>
<evidence type="ECO:0000256" key="2">
    <source>
        <dbReference type="SAM" id="MobiDB-lite"/>
    </source>
</evidence>
<dbReference type="AlphaFoldDB" id="A0A642VBP1"/>
<evidence type="ECO:0000313" key="4">
    <source>
        <dbReference type="EMBL" id="KAA8915433.1"/>
    </source>
</evidence>
<feature type="compositionally biased region" description="Acidic residues" evidence="2">
    <location>
        <begin position="137"/>
        <end position="152"/>
    </location>
</feature>
<proteinExistence type="predicted"/>
<name>A0A642VBP1_9ASCO</name>
<feature type="compositionally biased region" description="Acidic residues" evidence="2">
    <location>
        <begin position="109"/>
        <end position="127"/>
    </location>
</feature>
<evidence type="ECO:0000256" key="1">
    <source>
        <dbReference type="ARBA" id="ARBA00022737"/>
    </source>
</evidence>
<protein>
    <recommendedName>
        <fullName evidence="3">WW domain-containing protein</fullName>
    </recommendedName>
</protein>